<dbReference type="AlphaFoldDB" id="A0A0R2C8T0"/>
<feature type="domain" description="DNA mismatch repair proteins mutS family" evidence="4">
    <location>
        <begin position="312"/>
        <end position="485"/>
    </location>
</feature>
<dbReference type="InterPro" id="IPR000432">
    <property type="entry name" value="DNA_mismatch_repair_MutS_C"/>
</dbReference>
<evidence type="ECO:0000259" key="4">
    <source>
        <dbReference type="SMART" id="SM00534"/>
    </source>
</evidence>
<keyword evidence="6" id="KW-1185">Reference proteome</keyword>
<evidence type="ECO:0000313" key="5">
    <source>
        <dbReference type="EMBL" id="KRM87717.1"/>
    </source>
</evidence>
<dbReference type="GO" id="GO:0006298">
    <property type="term" value="P:mismatch repair"/>
    <property type="evidence" value="ECO:0007669"/>
    <property type="project" value="InterPro"/>
</dbReference>
<evidence type="ECO:0000313" key="6">
    <source>
        <dbReference type="Proteomes" id="UP000051576"/>
    </source>
</evidence>
<evidence type="ECO:0000256" key="3">
    <source>
        <dbReference type="ARBA" id="ARBA00023125"/>
    </source>
</evidence>
<dbReference type="PANTHER" id="PTHR11361">
    <property type="entry name" value="DNA MISMATCH REPAIR PROTEIN MUTS FAMILY MEMBER"/>
    <property type="match status" value="1"/>
</dbReference>
<dbReference type="GO" id="GO:0030983">
    <property type="term" value="F:mismatched DNA binding"/>
    <property type="evidence" value="ECO:0007669"/>
    <property type="project" value="InterPro"/>
</dbReference>
<dbReference type="Proteomes" id="UP000051576">
    <property type="component" value="Unassembled WGS sequence"/>
</dbReference>
<dbReference type="PATRIC" id="fig|1133569.4.peg.1387"/>
<protein>
    <submittedName>
        <fullName evidence="5">DNA mismatch repair protein MutS domain protein</fullName>
    </submittedName>
</protein>
<comment type="caution">
    <text evidence="5">The sequence shown here is derived from an EMBL/GenBank/DDBJ whole genome shotgun (WGS) entry which is preliminary data.</text>
</comment>
<reference evidence="5 6" key="1">
    <citation type="journal article" date="2015" name="Genome Announc.">
        <title>Expanding the biotechnology potential of lactobacilli through comparative genomics of 213 strains and associated genera.</title>
        <authorList>
            <person name="Sun Z."/>
            <person name="Harris H.M."/>
            <person name="McCann A."/>
            <person name="Guo C."/>
            <person name="Argimon S."/>
            <person name="Zhang W."/>
            <person name="Yang X."/>
            <person name="Jeffery I.B."/>
            <person name="Cooney J.C."/>
            <person name="Kagawa T.F."/>
            <person name="Liu W."/>
            <person name="Song Y."/>
            <person name="Salvetti E."/>
            <person name="Wrobel A."/>
            <person name="Rasinkangas P."/>
            <person name="Parkhill J."/>
            <person name="Rea M.C."/>
            <person name="O'Sullivan O."/>
            <person name="Ritari J."/>
            <person name="Douillard F.P."/>
            <person name="Paul Ross R."/>
            <person name="Yang R."/>
            <person name="Briner A.E."/>
            <person name="Felis G.E."/>
            <person name="de Vos W.M."/>
            <person name="Barrangou R."/>
            <person name="Klaenhammer T.R."/>
            <person name="Caufield P.W."/>
            <person name="Cui Y."/>
            <person name="Zhang H."/>
            <person name="O'Toole P.W."/>
        </authorList>
    </citation>
    <scope>NUCLEOTIDE SEQUENCE [LARGE SCALE GENOMIC DNA]</scope>
    <source>
        <strain evidence="5 6">DSM 20605</strain>
    </source>
</reference>
<dbReference type="PANTHER" id="PTHR11361:SF34">
    <property type="entry name" value="DNA MISMATCH REPAIR PROTEIN MSH1, MITOCHONDRIAL"/>
    <property type="match status" value="1"/>
</dbReference>
<keyword evidence="3" id="KW-0238">DNA-binding</keyword>
<dbReference type="Gene3D" id="3.40.50.300">
    <property type="entry name" value="P-loop containing nucleotide triphosphate hydrolases"/>
    <property type="match status" value="1"/>
</dbReference>
<dbReference type="InterPro" id="IPR027417">
    <property type="entry name" value="P-loop_NTPase"/>
</dbReference>
<accession>A0A0R2C8T0</accession>
<dbReference type="GO" id="GO:0140664">
    <property type="term" value="F:ATP-dependent DNA damage sensor activity"/>
    <property type="evidence" value="ECO:0007669"/>
    <property type="project" value="InterPro"/>
</dbReference>
<keyword evidence="2" id="KW-0067">ATP-binding</keyword>
<dbReference type="GO" id="GO:0005829">
    <property type="term" value="C:cytosol"/>
    <property type="evidence" value="ECO:0007669"/>
    <property type="project" value="TreeGrafter"/>
</dbReference>
<dbReference type="SUPFAM" id="SSF52540">
    <property type="entry name" value="P-loop containing nucleoside triphosphate hydrolases"/>
    <property type="match status" value="1"/>
</dbReference>
<dbReference type="InterPro" id="IPR045076">
    <property type="entry name" value="MutS"/>
</dbReference>
<dbReference type="EMBL" id="AYYX01000035">
    <property type="protein sequence ID" value="KRM87717.1"/>
    <property type="molecule type" value="Genomic_DNA"/>
</dbReference>
<name>A0A0R2C8T0_9LACO</name>
<gene>
    <name evidence="5" type="ORF">FD21_GL001255</name>
</gene>
<dbReference type="OrthoDB" id="9808166at2"/>
<organism evidence="5 6">
    <name type="scientific">Liquorilactobacillus vini DSM 20605</name>
    <dbReference type="NCBI Taxonomy" id="1133569"/>
    <lineage>
        <taxon>Bacteria</taxon>
        <taxon>Bacillati</taxon>
        <taxon>Bacillota</taxon>
        <taxon>Bacilli</taxon>
        <taxon>Lactobacillales</taxon>
        <taxon>Lactobacillaceae</taxon>
        <taxon>Liquorilactobacillus</taxon>
    </lineage>
</organism>
<dbReference type="GO" id="GO:0005524">
    <property type="term" value="F:ATP binding"/>
    <property type="evidence" value="ECO:0007669"/>
    <property type="project" value="UniProtKB-KW"/>
</dbReference>
<evidence type="ECO:0000256" key="1">
    <source>
        <dbReference type="ARBA" id="ARBA00022741"/>
    </source>
</evidence>
<sequence>MKVELIGTNLKWQSNWKPNQLQKNIIADLELEPIIQAASDDDQLIAMVFLQSLFDPIMEKTDLADRQATAAFFLEHPQIVRKIYQVVQTAIANVKTSWWFMGKESAIAAFSSCISACQLYLSAIEQIMALELDQFQLPAGVLKLNHQLKQAFDQGKLAKMQKLLRDLKKSRAYAVNSQLTAQLDSQITQRRFIHWHKWLAPLALSQRKVTFEIPIRDDNALNALGRLENRATWGSATTLLTVYSNLKKFFAELELQTAWLVGLTNLAQKLSGEFCWPVYQSALKTENLKNLVLLLKLNGKEIIGNCIEQKNSNVVLISGANQGGKTTFLRALGQAALLAEAGSFVCAQNFCLKPVKQVLTHFKREEDQTIQNGKLAAELQRMADLVNCLASSALVLLNESFTSTNEHEGSIINYQITKGLVERQVLVVSVSFQYEYWQLLDQDPEIRLLCLRAQRRANGQRTFKLTGKAPLKTSFGLDLFWQKFKTS</sequence>
<dbReference type="RefSeq" id="WP_010581329.1">
    <property type="nucleotide sequence ID" value="NZ_AHYZ01000183.1"/>
</dbReference>
<dbReference type="Pfam" id="PF00488">
    <property type="entry name" value="MutS_V"/>
    <property type="match status" value="1"/>
</dbReference>
<dbReference type="eggNOG" id="COG0249">
    <property type="taxonomic scope" value="Bacteria"/>
</dbReference>
<dbReference type="STRING" id="1133569.FD21_GL001255"/>
<dbReference type="SMART" id="SM00534">
    <property type="entry name" value="MUTSac"/>
    <property type="match status" value="1"/>
</dbReference>
<proteinExistence type="predicted"/>
<evidence type="ECO:0000256" key="2">
    <source>
        <dbReference type="ARBA" id="ARBA00022840"/>
    </source>
</evidence>
<keyword evidence="1" id="KW-0547">Nucleotide-binding</keyword>